<evidence type="ECO:0000256" key="1">
    <source>
        <dbReference type="ARBA" id="ARBA00001964"/>
    </source>
</evidence>
<accession>A0A2P7AK51</accession>
<evidence type="ECO:0000256" key="2">
    <source>
        <dbReference type="ARBA" id="ARBA00007131"/>
    </source>
</evidence>
<name>A0A2P7AK51_9HYPH</name>
<keyword evidence="8" id="KW-1185">Reference proteome</keyword>
<sequence length="290" mass="31470">MVELQHNRAGTANDLSFLGDRAAWVRRCVVDLAAVAGSGHIGPSLSCTDILVSLYYGYMNIDPKNPGKIDRDRFILSKGHACSALYPILADLGYFAYDVLNDFTQLHSILGDHPNMLKVPGIDFSSGSLGHGLAIGIGMAEAGRFRKTNERVVVMLGDGELNEGQIWEAAGYASARNLGSLLAIVDKNHVQVDGNTKDVLNFEPIDKKFRAFGWHVEEVNGHEFTELLAALGRFDARRTSTDASPTVIIADTVSGKGIPFIEGMAEWHIGFLAGTDYERAIEGINLVHKG</sequence>
<dbReference type="InterPro" id="IPR029061">
    <property type="entry name" value="THDP-binding"/>
</dbReference>
<dbReference type="PANTHER" id="PTHR47514:SF1">
    <property type="entry name" value="TRANSKETOLASE N-TERMINAL SECTION-RELATED"/>
    <property type="match status" value="1"/>
</dbReference>
<proteinExistence type="inferred from homology"/>
<dbReference type="EMBL" id="PGGN01000008">
    <property type="protein sequence ID" value="PSH54598.1"/>
    <property type="molecule type" value="Genomic_DNA"/>
</dbReference>
<evidence type="ECO:0000256" key="3">
    <source>
        <dbReference type="ARBA" id="ARBA00022679"/>
    </source>
</evidence>
<reference evidence="8" key="1">
    <citation type="submission" date="2017-11" db="EMBL/GenBank/DDBJ databases">
        <authorList>
            <person name="Kuznetsova I."/>
            <person name="Sazanova A."/>
            <person name="Chirak E."/>
            <person name="Safronova V."/>
            <person name="Willems A."/>
        </authorList>
    </citation>
    <scope>NUCLEOTIDE SEQUENCE [LARGE SCALE GENOMIC DNA]</scope>
    <source>
        <strain evidence="8">PEPV15</strain>
    </source>
</reference>
<dbReference type="Proteomes" id="UP000241158">
    <property type="component" value="Unassembled WGS sequence"/>
</dbReference>
<dbReference type="GO" id="GO:0046872">
    <property type="term" value="F:metal ion binding"/>
    <property type="evidence" value="ECO:0007669"/>
    <property type="project" value="UniProtKB-KW"/>
</dbReference>
<dbReference type="RefSeq" id="WP_106719502.1">
    <property type="nucleotide sequence ID" value="NZ_JACHXT010000003.1"/>
</dbReference>
<evidence type="ECO:0000313" key="8">
    <source>
        <dbReference type="Proteomes" id="UP000241158"/>
    </source>
</evidence>
<dbReference type="Pfam" id="PF00456">
    <property type="entry name" value="Transketolase_N"/>
    <property type="match status" value="1"/>
</dbReference>
<dbReference type="PROSITE" id="PS00801">
    <property type="entry name" value="TRANSKETOLASE_1"/>
    <property type="match status" value="1"/>
</dbReference>
<dbReference type="Gene3D" id="3.40.50.970">
    <property type="match status" value="1"/>
</dbReference>
<keyword evidence="3" id="KW-0808">Transferase</keyword>
<evidence type="ECO:0000313" key="7">
    <source>
        <dbReference type="EMBL" id="PSH54598.1"/>
    </source>
</evidence>
<dbReference type="PANTHER" id="PTHR47514">
    <property type="entry name" value="TRANSKETOLASE N-TERMINAL SECTION-RELATED"/>
    <property type="match status" value="1"/>
</dbReference>
<comment type="cofactor">
    <cofactor evidence="1">
        <name>thiamine diphosphate</name>
        <dbReference type="ChEBI" id="CHEBI:58937"/>
    </cofactor>
</comment>
<dbReference type="InterPro" id="IPR005474">
    <property type="entry name" value="Transketolase_N"/>
</dbReference>
<organism evidence="7 8">
    <name type="scientific">Phyllobacterium endophyticum</name>
    <dbReference type="NCBI Taxonomy" id="1149773"/>
    <lineage>
        <taxon>Bacteria</taxon>
        <taxon>Pseudomonadati</taxon>
        <taxon>Pseudomonadota</taxon>
        <taxon>Alphaproteobacteria</taxon>
        <taxon>Hyphomicrobiales</taxon>
        <taxon>Phyllobacteriaceae</taxon>
        <taxon>Phyllobacterium</taxon>
    </lineage>
</organism>
<dbReference type="SUPFAM" id="SSF52518">
    <property type="entry name" value="Thiamin diphosphate-binding fold (THDP-binding)"/>
    <property type="match status" value="1"/>
</dbReference>
<evidence type="ECO:0000256" key="5">
    <source>
        <dbReference type="ARBA" id="ARBA00023052"/>
    </source>
</evidence>
<dbReference type="GO" id="GO:0016740">
    <property type="term" value="F:transferase activity"/>
    <property type="evidence" value="ECO:0007669"/>
    <property type="project" value="UniProtKB-KW"/>
</dbReference>
<evidence type="ECO:0000256" key="4">
    <source>
        <dbReference type="ARBA" id="ARBA00022723"/>
    </source>
</evidence>
<dbReference type="AlphaFoldDB" id="A0A2P7AK51"/>
<protein>
    <submittedName>
        <fullName evidence="7">Transketolase</fullName>
    </submittedName>
</protein>
<feature type="domain" description="Transketolase N-terminal" evidence="6">
    <location>
        <begin position="24"/>
        <end position="272"/>
    </location>
</feature>
<comment type="caution">
    <text evidence="7">The sequence shown here is derived from an EMBL/GenBank/DDBJ whole genome shotgun (WGS) entry which is preliminary data.</text>
</comment>
<evidence type="ECO:0000259" key="6">
    <source>
        <dbReference type="Pfam" id="PF00456"/>
    </source>
</evidence>
<comment type="similarity">
    <text evidence="2">Belongs to the transketolase family.</text>
</comment>
<dbReference type="OrthoDB" id="8732661at2"/>
<keyword evidence="5" id="KW-0786">Thiamine pyrophosphate</keyword>
<keyword evidence="4" id="KW-0479">Metal-binding</keyword>
<dbReference type="CDD" id="cd02012">
    <property type="entry name" value="TPP_TK"/>
    <property type="match status" value="1"/>
</dbReference>
<dbReference type="InterPro" id="IPR049557">
    <property type="entry name" value="Transketolase_CS"/>
</dbReference>
<gene>
    <name evidence="7" type="ORF">CU100_25785</name>
</gene>